<name>A0A1R4IV75_9MICO</name>
<dbReference type="EMBL" id="FUKO01000012">
    <property type="protein sequence ID" value="SJN23614.1"/>
    <property type="molecule type" value="Genomic_DNA"/>
</dbReference>
<feature type="compositionally biased region" description="Polar residues" evidence="1">
    <location>
        <begin position="338"/>
        <end position="348"/>
    </location>
</feature>
<protein>
    <submittedName>
        <fullName evidence="2">Uncharacterized protein</fullName>
    </submittedName>
</protein>
<accession>A0A1R4IV75</accession>
<feature type="region of interest" description="Disordered" evidence="1">
    <location>
        <begin position="308"/>
        <end position="374"/>
    </location>
</feature>
<gene>
    <name evidence="2" type="ORF">FM104_04105</name>
</gene>
<feature type="compositionally biased region" description="Basic and acidic residues" evidence="1">
    <location>
        <begin position="259"/>
        <end position="269"/>
    </location>
</feature>
<dbReference type="OrthoDB" id="5081882at2"/>
<sequence length="476" mass="51366">MDDTTALIPGAHRGIRHLDGRESAFAGELVTDGEQMRVRVDAAGTSDTLWTHASAEHVAGVRDVVRRRDGLDALLPWCVEPVEAFLGRRATAQRPLSAGETVTLVGSMLRGVFEVEDSDVRGRWWLTDESRPVFVPGEGSSCAASTGEIVGRIRGACTDRALERLLGEIGSATADRRVVLRSTDTWERELTELASPRALEREVYPPERVAAIPLHRARMPEDTQLLAERRGLRQLAVELGGELLERVRERMPRHRPPRNHSETARKSKTDAGAGRTAPEKAGRGRMLLVGAAAAAVVLLGGLLWPGGGEDSSAMEDTRSTDSAAQSAQTGAGLEPTTEPKNAPQQTPKSEVPASAPETPAEREPDPAPHDDDDLVDGSVQQIVTVLLAGIADCAAHEDMRCAQAVVDGAGEIVLERLARSPEGRKIIPIEDYGDIAVVRLVSTAEQGEQMLVLSRQNEKWLVRDVYDVVDQPPAQG</sequence>
<evidence type="ECO:0000313" key="3">
    <source>
        <dbReference type="Proteomes" id="UP000196320"/>
    </source>
</evidence>
<feature type="compositionally biased region" description="Basic and acidic residues" evidence="1">
    <location>
        <begin position="359"/>
        <end position="369"/>
    </location>
</feature>
<keyword evidence="3" id="KW-1185">Reference proteome</keyword>
<dbReference type="RefSeq" id="WP_087130190.1">
    <property type="nucleotide sequence ID" value="NZ_FUKO01000012.1"/>
</dbReference>
<evidence type="ECO:0000256" key="1">
    <source>
        <dbReference type="SAM" id="MobiDB-lite"/>
    </source>
</evidence>
<proteinExistence type="predicted"/>
<evidence type="ECO:0000313" key="2">
    <source>
        <dbReference type="EMBL" id="SJN23614.1"/>
    </source>
</evidence>
<reference evidence="2 3" key="1">
    <citation type="submission" date="2017-02" db="EMBL/GenBank/DDBJ databases">
        <authorList>
            <person name="Peterson S.W."/>
        </authorList>
    </citation>
    <scope>NUCLEOTIDE SEQUENCE [LARGE SCALE GENOMIC DNA]</scope>
    <source>
        <strain evidence="2 3">B Mb 05.01</strain>
    </source>
</reference>
<dbReference type="AlphaFoldDB" id="A0A1R4IV75"/>
<feature type="compositionally biased region" description="Polar residues" evidence="1">
    <location>
        <begin position="320"/>
        <end position="329"/>
    </location>
</feature>
<organism evidence="2 3">
    <name type="scientific">Microbacterium esteraromaticum</name>
    <dbReference type="NCBI Taxonomy" id="57043"/>
    <lineage>
        <taxon>Bacteria</taxon>
        <taxon>Bacillati</taxon>
        <taxon>Actinomycetota</taxon>
        <taxon>Actinomycetes</taxon>
        <taxon>Micrococcales</taxon>
        <taxon>Microbacteriaceae</taxon>
        <taxon>Microbacterium</taxon>
    </lineage>
</organism>
<dbReference type="Proteomes" id="UP000196320">
    <property type="component" value="Unassembled WGS sequence"/>
</dbReference>
<feature type="region of interest" description="Disordered" evidence="1">
    <location>
        <begin position="246"/>
        <end position="279"/>
    </location>
</feature>